<evidence type="ECO:0000313" key="5">
    <source>
        <dbReference type="EMBL" id="CAB4199284.1"/>
    </source>
</evidence>
<dbReference type="Gene3D" id="3.30.2320.10">
    <property type="entry name" value="hypothetical protein PF0899 domain"/>
    <property type="match status" value="1"/>
</dbReference>
<evidence type="ECO:0000256" key="1">
    <source>
        <dbReference type="ARBA" id="ARBA00004328"/>
    </source>
</evidence>
<evidence type="ECO:0000313" key="4">
    <source>
        <dbReference type="EMBL" id="CAB4177373.1"/>
    </source>
</evidence>
<dbReference type="EMBL" id="LR797391">
    <property type="protein sequence ID" value="CAB4212997.1"/>
    <property type="molecule type" value="Genomic_DNA"/>
</dbReference>
<name>A0A6J5PZJ1_9CAUD</name>
<protein>
    <submittedName>
        <fullName evidence="4">Major_cap_HK97, phage major capsid protein, HK97 family</fullName>
    </submittedName>
</protein>
<keyword evidence="2" id="KW-0946">Virion</keyword>
<dbReference type="SUPFAM" id="SSF56563">
    <property type="entry name" value="Major capsid protein gp5"/>
    <property type="match status" value="1"/>
</dbReference>
<dbReference type="NCBIfam" id="TIGR01554">
    <property type="entry name" value="major_cap_HK97"/>
    <property type="match status" value="1"/>
</dbReference>
<dbReference type="GO" id="GO:0044423">
    <property type="term" value="C:virion component"/>
    <property type="evidence" value="ECO:0007669"/>
    <property type="project" value="UniProtKB-KW"/>
</dbReference>
<sequence>MKFLFTVMPILVAVACANNTVGMRLASGFHVPFKANRQRVGFTKLAPWLQRAADVVVTAPAAVLATVVAFLRARPNLVGATLMLALSLAHPLPADAMAFAMVGVAGTLGTNIDAMERDLVGLKSKASGLLEKHSQTAEAHVEKVGDKEVKGRVMSKAETDEIQAACDAVHAQEELIARAKSQQGLADQIHKMTAGMSSRRADEPTRAAERRSLGQQFVQSEIGKFFKDGRHRTAGQFSSPSVELFAATLTTDTASGGDLITPDYRPGILPLLFKRLTVRDLLAPGSTASNVIKYMKETTFTNAAATVAEGAARAESTLVFDLVSDDVKEIGHWLPVTGEMVEDVPQIQSYIDARLNLGVELTEEDQLLNGDGTGTSLTGLMNRSGLTSAQARSSDTNIDAIYKCMMNIFNASFVMPEGHIINPANWQTIQLSKDSQGQYLGSGPWAPAQSQVLWGLPVAVTPSIVANTSLTGAFRSCAQIFDKGGIRVEATNSHADFFVKRLIAIMANRRLALAVYRPAAFAKTTGLN</sequence>
<evidence type="ECO:0000313" key="7">
    <source>
        <dbReference type="EMBL" id="CAB5227961.1"/>
    </source>
</evidence>
<dbReference type="EMBL" id="LR796948">
    <property type="protein sequence ID" value="CAB4177373.1"/>
    <property type="molecule type" value="Genomic_DNA"/>
</dbReference>
<evidence type="ECO:0000313" key="6">
    <source>
        <dbReference type="EMBL" id="CAB4212997.1"/>
    </source>
</evidence>
<reference evidence="4" key="1">
    <citation type="submission" date="2020-05" db="EMBL/GenBank/DDBJ databases">
        <authorList>
            <person name="Chiriac C."/>
            <person name="Salcher M."/>
            <person name="Ghai R."/>
            <person name="Kavagutti S V."/>
        </authorList>
    </citation>
    <scope>NUCLEOTIDE SEQUENCE</scope>
</reference>
<organism evidence="4">
    <name type="scientific">uncultured Caudovirales phage</name>
    <dbReference type="NCBI Taxonomy" id="2100421"/>
    <lineage>
        <taxon>Viruses</taxon>
        <taxon>Duplodnaviria</taxon>
        <taxon>Heunggongvirae</taxon>
        <taxon>Uroviricota</taxon>
        <taxon>Caudoviricetes</taxon>
        <taxon>Peduoviridae</taxon>
        <taxon>Maltschvirus</taxon>
        <taxon>Maltschvirus maltsch</taxon>
    </lineage>
</organism>
<dbReference type="EMBL" id="LR797287">
    <property type="protein sequence ID" value="CAB4199284.1"/>
    <property type="molecule type" value="Genomic_DNA"/>
</dbReference>
<dbReference type="EMBL" id="LR798380">
    <property type="protein sequence ID" value="CAB5227961.1"/>
    <property type="molecule type" value="Genomic_DNA"/>
</dbReference>
<dbReference type="InterPro" id="IPR054612">
    <property type="entry name" value="Phage_capsid-like_C"/>
</dbReference>
<comment type="subcellular location">
    <subcellularLocation>
        <location evidence="1">Virion</location>
    </subcellularLocation>
</comment>
<feature type="domain" description="Phage capsid-like C-terminal" evidence="3">
    <location>
        <begin position="256"/>
        <end position="524"/>
    </location>
</feature>
<dbReference type="InterPro" id="IPR024455">
    <property type="entry name" value="Phage_capsid"/>
</dbReference>
<dbReference type="Gene3D" id="3.30.2400.10">
    <property type="entry name" value="Major capsid protein gp5"/>
    <property type="match status" value="1"/>
</dbReference>
<proteinExistence type="predicted"/>
<dbReference type="Pfam" id="PF05065">
    <property type="entry name" value="Phage_capsid"/>
    <property type="match status" value="1"/>
</dbReference>
<dbReference type="PROSITE" id="PS51257">
    <property type="entry name" value="PROKAR_LIPOPROTEIN"/>
    <property type="match status" value="1"/>
</dbReference>
<accession>A0A6J5PZJ1</accession>
<gene>
    <name evidence="5" type="ORF">UFOVP1331_34</name>
    <name evidence="6" type="ORF">UFOVP1442_41</name>
    <name evidence="7" type="ORF">UFOVP1535_10</name>
    <name evidence="4" type="ORF">UFOVP998_25</name>
</gene>
<evidence type="ECO:0000259" key="3">
    <source>
        <dbReference type="Pfam" id="PF05065"/>
    </source>
</evidence>
<evidence type="ECO:0000256" key="2">
    <source>
        <dbReference type="ARBA" id="ARBA00022844"/>
    </source>
</evidence>